<dbReference type="Pfam" id="PF00096">
    <property type="entry name" value="zf-C2H2"/>
    <property type="match status" value="4"/>
</dbReference>
<evidence type="ECO:0000256" key="3">
    <source>
        <dbReference type="ARBA" id="ARBA00022737"/>
    </source>
</evidence>
<feature type="region of interest" description="Disordered" evidence="11">
    <location>
        <begin position="1"/>
        <end position="41"/>
    </location>
</feature>
<evidence type="ECO:0000256" key="8">
    <source>
        <dbReference type="ARBA" id="ARBA00023163"/>
    </source>
</evidence>
<keyword evidence="7" id="KW-0238">DNA-binding</keyword>
<feature type="compositionally biased region" description="Low complexity" evidence="11">
    <location>
        <begin position="23"/>
        <end position="41"/>
    </location>
</feature>
<organism evidence="13 14">
    <name type="scientific">Hypothenemus hampei</name>
    <name type="common">Coffee berry borer</name>
    <dbReference type="NCBI Taxonomy" id="57062"/>
    <lineage>
        <taxon>Eukaryota</taxon>
        <taxon>Metazoa</taxon>
        <taxon>Ecdysozoa</taxon>
        <taxon>Arthropoda</taxon>
        <taxon>Hexapoda</taxon>
        <taxon>Insecta</taxon>
        <taxon>Pterygota</taxon>
        <taxon>Neoptera</taxon>
        <taxon>Endopterygota</taxon>
        <taxon>Coleoptera</taxon>
        <taxon>Polyphaga</taxon>
        <taxon>Cucujiformia</taxon>
        <taxon>Curculionidae</taxon>
        <taxon>Scolytinae</taxon>
        <taxon>Hypothenemus</taxon>
    </lineage>
</organism>
<evidence type="ECO:0000256" key="2">
    <source>
        <dbReference type="ARBA" id="ARBA00022723"/>
    </source>
</evidence>
<dbReference type="SUPFAM" id="SSF57667">
    <property type="entry name" value="beta-beta-alpha zinc fingers"/>
    <property type="match status" value="2"/>
</dbReference>
<evidence type="ECO:0000256" key="4">
    <source>
        <dbReference type="ARBA" id="ARBA00022771"/>
    </source>
</evidence>
<reference evidence="13 14" key="1">
    <citation type="submission" date="2024-05" db="EMBL/GenBank/DDBJ databases">
        <title>Genetic variation in Jamaican populations of the coffee berry borer (Hypothenemus hampei).</title>
        <authorList>
            <person name="Errbii M."/>
            <person name="Myrie A."/>
        </authorList>
    </citation>
    <scope>NUCLEOTIDE SEQUENCE [LARGE SCALE GENOMIC DNA]</scope>
    <source>
        <strain evidence="13">JA-Hopewell-2020-01-JO</strain>
        <tissue evidence="13">Whole body</tissue>
    </source>
</reference>
<comment type="subcellular location">
    <subcellularLocation>
        <location evidence="1">Nucleus</location>
    </subcellularLocation>
</comment>
<keyword evidence="5" id="KW-0862">Zinc</keyword>
<dbReference type="SMART" id="SM00355">
    <property type="entry name" value="ZnF_C2H2"/>
    <property type="match status" value="4"/>
</dbReference>
<protein>
    <recommendedName>
        <fullName evidence="12">C2H2-type domain-containing protein</fullName>
    </recommendedName>
</protein>
<dbReference type="GO" id="GO:0000122">
    <property type="term" value="P:negative regulation of transcription by RNA polymerase II"/>
    <property type="evidence" value="ECO:0007669"/>
    <property type="project" value="UniProtKB-ARBA"/>
</dbReference>
<evidence type="ECO:0000313" key="14">
    <source>
        <dbReference type="Proteomes" id="UP001566132"/>
    </source>
</evidence>
<dbReference type="PROSITE" id="PS00028">
    <property type="entry name" value="ZINC_FINGER_C2H2_1"/>
    <property type="match status" value="4"/>
</dbReference>
<feature type="domain" description="C2H2-type" evidence="12">
    <location>
        <begin position="192"/>
        <end position="219"/>
    </location>
</feature>
<dbReference type="GO" id="GO:0008270">
    <property type="term" value="F:zinc ion binding"/>
    <property type="evidence" value="ECO:0007669"/>
    <property type="project" value="UniProtKB-KW"/>
</dbReference>
<feature type="domain" description="C2H2-type" evidence="12">
    <location>
        <begin position="248"/>
        <end position="275"/>
    </location>
</feature>
<dbReference type="PROSITE" id="PS50157">
    <property type="entry name" value="ZINC_FINGER_C2H2_2"/>
    <property type="match status" value="4"/>
</dbReference>
<dbReference type="FunFam" id="3.30.160.60:FF:000148">
    <property type="entry name" value="zinc finger protein Gfi-1"/>
    <property type="match status" value="1"/>
</dbReference>
<dbReference type="FunFam" id="3.30.160.60:FF:000432">
    <property type="entry name" value="zinc finger protein Gfi-1b isoform X1"/>
    <property type="match status" value="1"/>
</dbReference>
<dbReference type="FunFam" id="3.30.160.60:FF:000208">
    <property type="entry name" value="zinc finger protein Gfi-1b"/>
    <property type="match status" value="1"/>
</dbReference>
<evidence type="ECO:0000259" key="12">
    <source>
        <dbReference type="PROSITE" id="PS50157"/>
    </source>
</evidence>
<keyword evidence="14" id="KW-1185">Reference proteome</keyword>
<feature type="compositionally biased region" description="Polar residues" evidence="11">
    <location>
        <begin position="316"/>
        <end position="328"/>
    </location>
</feature>
<dbReference type="FunFam" id="3.30.160.60:FF:000245">
    <property type="entry name" value="zinc finger protein Gfi-1"/>
    <property type="match status" value="1"/>
</dbReference>
<feature type="region of interest" description="Disordered" evidence="11">
    <location>
        <begin position="292"/>
        <end position="328"/>
    </location>
</feature>
<evidence type="ECO:0000256" key="1">
    <source>
        <dbReference type="ARBA" id="ARBA00004123"/>
    </source>
</evidence>
<evidence type="ECO:0000256" key="5">
    <source>
        <dbReference type="ARBA" id="ARBA00022833"/>
    </source>
</evidence>
<evidence type="ECO:0000313" key="13">
    <source>
        <dbReference type="EMBL" id="KAL1490458.1"/>
    </source>
</evidence>
<accession>A0ABD1E719</accession>
<evidence type="ECO:0000256" key="9">
    <source>
        <dbReference type="ARBA" id="ARBA00023242"/>
    </source>
</evidence>
<dbReference type="AlphaFoldDB" id="A0ABD1E719"/>
<dbReference type="Gene3D" id="3.30.160.60">
    <property type="entry name" value="Classic Zinc Finger"/>
    <property type="match status" value="4"/>
</dbReference>
<keyword evidence="8" id="KW-0804">Transcription</keyword>
<name>A0ABD1E719_HYPHA</name>
<gene>
    <name evidence="13" type="ORF">ABEB36_013147</name>
</gene>
<dbReference type="PANTHER" id="PTHR23235:SF142">
    <property type="entry name" value="ZINC FINGER PROTEIN 384"/>
    <property type="match status" value="1"/>
</dbReference>
<keyword evidence="2" id="KW-0479">Metal-binding</keyword>
<dbReference type="PANTHER" id="PTHR23235">
    <property type="entry name" value="KRUEPPEL-LIKE TRANSCRIPTION FACTOR"/>
    <property type="match status" value="1"/>
</dbReference>
<proteinExistence type="predicted"/>
<dbReference type="GO" id="GO:0003677">
    <property type="term" value="F:DNA binding"/>
    <property type="evidence" value="ECO:0007669"/>
    <property type="project" value="UniProtKB-KW"/>
</dbReference>
<dbReference type="InterPro" id="IPR036236">
    <property type="entry name" value="Znf_C2H2_sf"/>
</dbReference>
<evidence type="ECO:0000256" key="10">
    <source>
        <dbReference type="PROSITE-ProRule" id="PRU00042"/>
    </source>
</evidence>
<evidence type="ECO:0000256" key="11">
    <source>
        <dbReference type="SAM" id="MobiDB-lite"/>
    </source>
</evidence>
<keyword evidence="4 10" id="KW-0863">Zinc-finger</keyword>
<dbReference type="GO" id="GO:0005634">
    <property type="term" value="C:nucleus"/>
    <property type="evidence" value="ECO:0007669"/>
    <property type="project" value="UniProtKB-SubCell"/>
</dbReference>
<keyword evidence="3" id="KW-0677">Repeat</keyword>
<sequence length="328" mass="37123">MEILSRQCNAGRSPASSPREVEISISSRSTSPASPSSTDVPVSRQSAFSLVYGRHINLENMGALLYQNPLIPHPHYFRYFWPPINNFLGSYPTEPVPVEASSPEHEASSDLEKSFRRARIDEEVPLNLSLKGRPRPHSIWSPATVCEQEMKNVIRMKGEVPPPVEGKWKWDNENKFHIKSVHTVGPSGEKQFTCQQCGKSFKRSSTLSTHLLIHSDTRPYPCHYCGKRFHQKSDMKKHTYIHTGEKPHKCVVCSKAFSQSSNLITHMRKHSGYKPFSCGLCEKAFQRKVDLRRHRESQHPSVPESVINSMYRAANGPSNNNDSLTSVS</sequence>
<dbReference type="Proteomes" id="UP001566132">
    <property type="component" value="Unassembled WGS sequence"/>
</dbReference>
<feature type="domain" description="C2H2-type" evidence="12">
    <location>
        <begin position="220"/>
        <end position="247"/>
    </location>
</feature>
<feature type="compositionally biased region" description="Polar residues" evidence="11">
    <location>
        <begin position="1"/>
        <end position="10"/>
    </location>
</feature>
<evidence type="ECO:0000256" key="7">
    <source>
        <dbReference type="ARBA" id="ARBA00023125"/>
    </source>
</evidence>
<dbReference type="GO" id="GO:0003002">
    <property type="term" value="P:regionalization"/>
    <property type="evidence" value="ECO:0007669"/>
    <property type="project" value="UniProtKB-ARBA"/>
</dbReference>
<keyword evidence="6" id="KW-0805">Transcription regulation</keyword>
<comment type="caution">
    <text evidence="13">The sequence shown here is derived from an EMBL/GenBank/DDBJ whole genome shotgun (WGS) entry which is preliminary data.</text>
</comment>
<dbReference type="GO" id="GO:0009887">
    <property type="term" value="P:animal organ morphogenesis"/>
    <property type="evidence" value="ECO:0007669"/>
    <property type="project" value="UniProtKB-ARBA"/>
</dbReference>
<feature type="domain" description="C2H2-type" evidence="12">
    <location>
        <begin position="276"/>
        <end position="304"/>
    </location>
</feature>
<evidence type="ECO:0000256" key="6">
    <source>
        <dbReference type="ARBA" id="ARBA00023015"/>
    </source>
</evidence>
<dbReference type="EMBL" id="JBDJPC010000010">
    <property type="protein sequence ID" value="KAL1490458.1"/>
    <property type="molecule type" value="Genomic_DNA"/>
</dbReference>
<keyword evidence="9" id="KW-0539">Nucleus</keyword>
<dbReference type="InterPro" id="IPR013087">
    <property type="entry name" value="Znf_C2H2_type"/>
</dbReference>
<dbReference type="GO" id="GO:0000981">
    <property type="term" value="F:DNA-binding transcription factor activity, RNA polymerase II-specific"/>
    <property type="evidence" value="ECO:0007669"/>
    <property type="project" value="UniProtKB-ARBA"/>
</dbReference>